<comment type="caution">
    <text evidence="2">The sequence shown here is derived from an EMBL/GenBank/DDBJ whole genome shotgun (WGS) entry which is preliminary data.</text>
</comment>
<organism evidence="2 3">
    <name type="scientific">Sphingobacterium faecale</name>
    <dbReference type="NCBI Taxonomy" id="2803775"/>
    <lineage>
        <taxon>Bacteria</taxon>
        <taxon>Pseudomonadati</taxon>
        <taxon>Bacteroidota</taxon>
        <taxon>Sphingobacteriia</taxon>
        <taxon>Sphingobacteriales</taxon>
        <taxon>Sphingobacteriaceae</taxon>
        <taxon>Sphingobacterium</taxon>
    </lineage>
</organism>
<evidence type="ECO:0000313" key="3">
    <source>
        <dbReference type="Proteomes" id="UP000625283"/>
    </source>
</evidence>
<accession>A0ABS1R2X3</accession>
<dbReference type="InterPro" id="IPR018873">
    <property type="entry name" value="KilA-N_DNA-bd_domain"/>
</dbReference>
<proteinExistence type="predicted"/>
<reference evidence="2 3" key="1">
    <citation type="submission" date="2021-01" db="EMBL/GenBank/DDBJ databases">
        <title>C459-1 draft genome sequence.</title>
        <authorList>
            <person name="Zhang X.-F."/>
        </authorList>
    </citation>
    <scope>NUCLEOTIDE SEQUENCE [LARGE SCALE GENOMIC DNA]</scope>
    <source>
        <strain evidence="3">C459-1</strain>
    </source>
</reference>
<dbReference type="EMBL" id="JAERTY010000003">
    <property type="protein sequence ID" value="MBL1408236.1"/>
    <property type="molecule type" value="Genomic_DNA"/>
</dbReference>
<dbReference type="Pfam" id="PF10543">
    <property type="entry name" value="ORF6N"/>
    <property type="match status" value="1"/>
</dbReference>
<dbReference type="Proteomes" id="UP000625283">
    <property type="component" value="Unassembled WGS sequence"/>
</dbReference>
<name>A0ABS1R2X3_9SPHI</name>
<feature type="domain" description="KilA-N DNA-binding" evidence="1">
    <location>
        <begin position="4"/>
        <end position="42"/>
    </location>
</feature>
<gene>
    <name evidence="2" type="ORF">JKG61_05680</name>
</gene>
<evidence type="ECO:0000313" key="2">
    <source>
        <dbReference type="EMBL" id="MBL1408236.1"/>
    </source>
</evidence>
<protein>
    <submittedName>
        <fullName evidence="2">ORF6N domain-containing protein</fullName>
    </submittedName>
</protein>
<sequence>MGVQDVMLDFHLAKLYQVENRVLKQAVKRKQKRFSEDFIFKVYWIVSDTGEVI</sequence>
<keyword evidence="3" id="KW-1185">Reference proteome</keyword>
<evidence type="ECO:0000259" key="1">
    <source>
        <dbReference type="Pfam" id="PF10543"/>
    </source>
</evidence>